<dbReference type="AlphaFoldDB" id="A0A3A8PNH8"/>
<organism evidence="3 4">
    <name type="scientific">Corallococcus llansteffanensis</name>
    <dbReference type="NCBI Taxonomy" id="2316731"/>
    <lineage>
        <taxon>Bacteria</taxon>
        <taxon>Pseudomonadati</taxon>
        <taxon>Myxococcota</taxon>
        <taxon>Myxococcia</taxon>
        <taxon>Myxococcales</taxon>
        <taxon>Cystobacterineae</taxon>
        <taxon>Myxococcaceae</taxon>
        <taxon>Corallococcus</taxon>
    </lineage>
</organism>
<dbReference type="SUPFAM" id="SSF51905">
    <property type="entry name" value="FAD/NAD(P)-binding domain"/>
    <property type="match status" value="1"/>
</dbReference>
<feature type="region of interest" description="Disordered" evidence="1">
    <location>
        <begin position="150"/>
        <end position="170"/>
    </location>
</feature>
<keyword evidence="4" id="KW-1185">Reference proteome</keyword>
<reference evidence="4" key="1">
    <citation type="submission" date="2018-09" db="EMBL/GenBank/DDBJ databases">
        <authorList>
            <person name="Livingstone P.G."/>
            <person name="Whitworth D.E."/>
        </authorList>
    </citation>
    <scope>NUCLEOTIDE SEQUENCE [LARGE SCALE GENOMIC DNA]</scope>
    <source>
        <strain evidence="4">CA051B</strain>
    </source>
</reference>
<comment type="caution">
    <text evidence="3">The sequence shown here is derived from an EMBL/GenBank/DDBJ whole genome shotgun (WGS) entry which is preliminary data.</text>
</comment>
<evidence type="ECO:0000256" key="1">
    <source>
        <dbReference type="SAM" id="MobiDB-lite"/>
    </source>
</evidence>
<dbReference type="InterPro" id="IPR002937">
    <property type="entry name" value="Amino_oxidase"/>
</dbReference>
<feature type="compositionally biased region" description="Low complexity" evidence="1">
    <location>
        <begin position="157"/>
        <end position="170"/>
    </location>
</feature>
<feature type="domain" description="Amine oxidase" evidence="2">
    <location>
        <begin position="186"/>
        <end position="575"/>
    </location>
</feature>
<dbReference type="GO" id="GO:0005829">
    <property type="term" value="C:cytosol"/>
    <property type="evidence" value="ECO:0007669"/>
    <property type="project" value="TreeGrafter"/>
</dbReference>
<evidence type="ECO:0000259" key="2">
    <source>
        <dbReference type="Pfam" id="PF01593"/>
    </source>
</evidence>
<dbReference type="InterPro" id="IPR036188">
    <property type="entry name" value="FAD/NAD-bd_sf"/>
</dbReference>
<proteinExistence type="predicted"/>
<dbReference type="GO" id="GO:0050660">
    <property type="term" value="F:flavin adenine dinucleotide binding"/>
    <property type="evidence" value="ECO:0007669"/>
    <property type="project" value="TreeGrafter"/>
</dbReference>
<dbReference type="Pfam" id="PF01593">
    <property type="entry name" value="Amino_oxidase"/>
    <property type="match status" value="1"/>
</dbReference>
<sequence>MRHGPLRRVPPGPPPARGLLRQRRPPGLRGGLRGQVPRRALPHARHRRGAASGALRLPDAVGHLQRAAVRVAGGLARLRARHAGRHVRAVHPGLRGELPHQLPRPRIHAGGPLLPAARRAARLRGGPPEPLLGAGRGRPAVRVHPARPPARIRPDAVHGPSLRPLLPGRPAVSTPPRIAVVGAGPAGLTAAYALSQTGARVEVHEAGPTVGGLSRTLELWNQRVDLGPHRFHTQDARIQALWREVLGNDWGLVRAHPGVFRDGHILHYPLRVTDVVRKVGVLESARCVLSFARQQARPREEVRTFEAWLVRHFGPRVYAQFFRDYNEKFFGVPLRELDADLAGPASKDASLVTTVLNALRAQWDNAKAGAVKEVTQDFPYPVGGTGMVYERMAEAVRAHGGVVHLNSRVEALEVQGRKVMGLRTARGHEPYDYVVSSAPLAPLVAQLPELPGEVREHLRRAKDVLSFRSNVLVYLEVQATGLFPHSWLEMHTPSVRVGRITNFRNWVPQLHGAEPATVLCLEYWCSHEEPLWALPDAELVALAKRELAATGLSRGARVERGHVVRLPRCFPVYRPGYQEVLRPLREHLRGFERLGNIGRGGQFSYNSQDANWRMGLEAADEARAVLGL</sequence>
<evidence type="ECO:0000313" key="3">
    <source>
        <dbReference type="EMBL" id="RKH57926.1"/>
    </source>
</evidence>
<feature type="region of interest" description="Disordered" evidence="1">
    <location>
        <begin position="1"/>
        <end position="36"/>
    </location>
</feature>
<dbReference type="PANTHER" id="PTHR21197">
    <property type="entry name" value="UDP-GALACTOPYRANOSE MUTASE"/>
    <property type="match status" value="1"/>
</dbReference>
<name>A0A3A8PNH8_9BACT</name>
<evidence type="ECO:0000313" key="4">
    <source>
        <dbReference type="Proteomes" id="UP000272888"/>
    </source>
</evidence>
<dbReference type="PANTHER" id="PTHR21197:SF0">
    <property type="entry name" value="UDP-GALACTOPYRANOSE MUTASE"/>
    <property type="match status" value="1"/>
</dbReference>
<dbReference type="PRINTS" id="PR00419">
    <property type="entry name" value="ADXRDTASE"/>
</dbReference>
<dbReference type="Proteomes" id="UP000272888">
    <property type="component" value="Unassembled WGS sequence"/>
</dbReference>
<gene>
    <name evidence="3" type="ORF">D7V93_17665</name>
</gene>
<dbReference type="GO" id="GO:0008767">
    <property type="term" value="F:UDP-galactopyranose mutase activity"/>
    <property type="evidence" value="ECO:0007669"/>
    <property type="project" value="TreeGrafter"/>
</dbReference>
<dbReference type="GO" id="GO:0016491">
    <property type="term" value="F:oxidoreductase activity"/>
    <property type="evidence" value="ECO:0007669"/>
    <property type="project" value="InterPro"/>
</dbReference>
<dbReference type="Gene3D" id="3.50.50.60">
    <property type="entry name" value="FAD/NAD(P)-binding domain"/>
    <property type="match status" value="1"/>
</dbReference>
<dbReference type="EMBL" id="RAWB01000169">
    <property type="protein sequence ID" value="RKH57926.1"/>
    <property type="molecule type" value="Genomic_DNA"/>
</dbReference>
<accession>A0A3A8PNH8</accession>
<protein>
    <submittedName>
        <fullName evidence="3">FAD-dependent oxidoreductase</fullName>
    </submittedName>
</protein>